<evidence type="ECO:0000256" key="2">
    <source>
        <dbReference type="ARBA" id="ARBA00008814"/>
    </source>
</evidence>
<feature type="domain" description="Fe/B12 periplasmic-binding" evidence="6">
    <location>
        <begin position="47"/>
        <end position="308"/>
    </location>
</feature>
<keyword evidence="4" id="KW-0410">Iron transport</keyword>
<name>A0ABR8NYN1_9GAMM</name>
<evidence type="ECO:0000256" key="3">
    <source>
        <dbReference type="ARBA" id="ARBA00022448"/>
    </source>
</evidence>
<dbReference type="Proteomes" id="UP000604161">
    <property type="component" value="Unassembled WGS sequence"/>
</dbReference>
<organism evidence="7 8">
    <name type="scientific">Marinomonas colpomeniae</name>
    <dbReference type="NCBI Taxonomy" id="2774408"/>
    <lineage>
        <taxon>Bacteria</taxon>
        <taxon>Pseudomonadati</taxon>
        <taxon>Pseudomonadota</taxon>
        <taxon>Gammaproteobacteria</taxon>
        <taxon>Oceanospirillales</taxon>
        <taxon>Oceanospirillaceae</taxon>
        <taxon>Marinomonas</taxon>
    </lineage>
</organism>
<keyword evidence="3" id="KW-0813">Transport</keyword>
<keyword evidence="5" id="KW-0732">Signal</keyword>
<keyword evidence="4" id="KW-0408">Iron</keyword>
<dbReference type="InterPro" id="IPR051313">
    <property type="entry name" value="Bact_iron-sidero_bind"/>
</dbReference>
<keyword evidence="4" id="KW-0406">Ion transport</keyword>
<dbReference type="PANTHER" id="PTHR30532:SF1">
    <property type="entry name" value="IRON(3+)-HYDROXAMATE-BINDING PROTEIN FHUD"/>
    <property type="match status" value="1"/>
</dbReference>
<evidence type="ECO:0000313" key="8">
    <source>
        <dbReference type="Proteomes" id="UP000604161"/>
    </source>
</evidence>
<keyword evidence="8" id="KW-1185">Reference proteome</keyword>
<evidence type="ECO:0000256" key="1">
    <source>
        <dbReference type="ARBA" id="ARBA00004196"/>
    </source>
</evidence>
<comment type="caution">
    <text evidence="7">The sequence shown here is derived from an EMBL/GenBank/DDBJ whole genome shotgun (WGS) entry which is preliminary data.</text>
</comment>
<evidence type="ECO:0000259" key="6">
    <source>
        <dbReference type="PROSITE" id="PS50983"/>
    </source>
</evidence>
<dbReference type="EMBL" id="JACYFC010000002">
    <property type="protein sequence ID" value="MBD5770619.1"/>
    <property type="molecule type" value="Genomic_DNA"/>
</dbReference>
<dbReference type="PRINTS" id="PR01715">
    <property type="entry name" value="FERRIBNDNGPP"/>
</dbReference>
<dbReference type="PROSITE" id="PS50983">
    <property type="entry name" value="FE_B12_PBP"/>
    <property type="match status" value="1"/>
</dbReference>
<dbReference type="CDD" id="cd01146">
    <property type="entry name" value="FhuD"/>
    <property type="match status" value="1"/>
</dbReference>
<comment type="similarity">
    <text evidence="2">Belongs to the bacterial solute-binding protein 8 family.</text>
</comment>
<gene>
    <name evidence="7" type="ORF">IF202_06115</name>
</gene>
<reference evidence="7 8" key="1">
    <citation type="submission" date="2020-09" db="EMBL/GenBank/DDBJ databases">
        <title>Marinomonas sp. nov., isolated from the cysticercosis algae of Qingdao, China.</title>
        <authorList>
            <person name="Sun X."/>
        </authorList>
    </citation>
    <scope>NUCLEOTIDE SEQUENCE [LARGE SCALE GENOMIC DNA]</scope>
    <source>
        <strain evidence="7 8">SM2066</strain>
    </source>
</reference>
<sequence>MLVLTSKFSLIKGLFPLLILSLSSLSYAEIRIQDSLGEQVFSETPVRVAAVGWGLTESVIELGVTPIAVGDMKGYQEWVKRPAIPASTEDLGVREEPNLEKLVELKPDVILIGAELKDIKSTLEKIAPVVLFDSYQADHNNAEQVDKDFMTLAILLDKEAVAVKKLQQRDEAFKYLKTQLEHAFPNGLPKVATMRFANTTSAYVYGGNSMPQYALEALGIQNALTIKNSQWGLEQKRLKFLRTVDQNILLYFQPFYEEEKLNASPLWKAMPFVQQGNVASVESTWTYGSSMSLQYLAEAMTDALLKLANK</sequence>
<accession>A0ABR8NYN1</accession>
<dbReference type="RefSeq" id="WP_191594007.1">
    <property type="nucleotide sequence ID" value="NZ_JACYFC010000002.1"/>
</dbReference>
<proteinExistence type="inferred from homology"/>
<protein>
    <submittedName>
        <fullName evidence="7">Iron-siderophore ABC transporter substrate-binding protein</fullName>
    </submittedName>
</protein>
<dbReference type="SUPFAM" id="SSF53807">
    <property type="entry name" value="Helical backbone' metal receptor"/>
    <property type="match status" value="1"/>
</dbReference>
<comment type="subcellular location">
    <subcellularLocation>
        <location evidence="1">Cell envelope</location>
    </subcellularLocation>
</comment>
<dbReference type="PANTHER" id="PTHR30532">
    <property type="entry name" value="IRON III DICITRATE-BINDING PERIPLASMIC PROTEIN"/>
    <property type="match status" value="1"/>
</dbReference>
<dbReference type="Pfam" id="PF01497">
    <property type="entry name" value="Peripla_BP_2"/>
    <property type="match status" value="1"/>
</dbReference>
<evidence type="ECO:0000256" key="4">
    <source>
        <dbReference type="ARBA" id="ARBA00022496"/>
    </source>
</evidence>
<evidence type="ECO:0000256" key="5">
    <source>
        <dbReference type="ARBA" id="ARBA00022729"/>
    </source>
</evidence>
<dbReference type="Gene3D" id="3.40.50.1980">
    <property type="entry name" value="Nitrogenase molybdenum iron protein domain"/>
    <property type="match status" value="2"/>
</dbReference>
<dbReference type="InterPro" id="IPR002491">
    <property type="entry name" value="ABC_transptr_periplasmic_BD"/>
</dbReference>
<evidence type="ECO:0000313" key="7">
    <source>
        <dbReference type="EMBL" id="MBD5770619.1"/>
    </source>
</evidence>